<evidence type="ECO:0000313" key="4">
    <source>
        <dbReference type="Proteomes" id="UP000222163"/>
    </source>
</evidence>
<accession>A0A2G1BQ70</accession>
<organism evidence="3 4">
    <name type="scientific">Tenacibaculum discolor</name>
    <dbReference type="NCBI Taxonomy" id="361581"/>
    <lineage>
        <taxon>Bacteria</taxon>
        <taxon>Pseudomonadati</taxon>
        <taxon>Bacteroidota</taxon>
        <taxon>Flavobacteriia</taxon>
        <taxon>Flavobacteriales</taxon>
        <taxon>Flavobacteriaceae</taxon>
        <taxon>Tenacibaculum</taxon>
    </lineage>
</organism>
<dbReference type="Proteomes" id="UP000222163">
    <property type="component" value="Unassembled WGS sequence"/>
</dbReference>
<dbReference type="InterPro" id="IPR011467">
    <property type="entry name" value="DUF1573"/>
</dbReference>
<feature type="chain" id="PRO_5013719934" evidence="1">
    <location>
        <begin position="20"/>
        <end position="134"/>
    </location>
</feature>
<dbReference type="RefSeq" id="WP_099216580.1">
    <property type="nucleotide sequence ID" value="NZ_JAUYVU010000007.1"/>
</dbReference>
<evidence type="ECO:0000313" key="3">
    <source>
        <dbReference type="EMBL" id="PHN96203.1"/>
    </source>
</evidence>
<evidence type="ECO:0000313" key="5">
    <source>
        <dbReference type="Proteomes" id="UP001242342"/>
    </source>
</evidence>
<reference evidence="3 4" key="1">
    <citation type="journal article" date="2016" name="Nat. Commun.">
        <title>Microbial interactions lead to rapid micro-scale successions on model marine particles.</title>
        <authorList>
            <person name="Datta M.S."/>
            <person name="Sliwerska E."/>
            <person name="Gore J."/>
            <person name="Polz M.F."/>
            <person name="Cordero O.X."/>
        </authorList>
    </citation>
    <scope>NUCLEOTIDE SEQUENCE [LARGE SCALE GENOMIC DNA]</scope>
    <source>
        <strain evidence="3 4">4G03</strain>
    </source>
</reference>
<dbReference type="PANTHER" id="PTHR37833">
    <property type="entry name" value="LIPOPROTEIN-RELATED"/>
    <property type="match status" value="1"/>
</dbReference>
<reference evidence="3" key="2">
    <citation type="submission" date="2017-10" db="EMBL/GenBank/DDBJ databases">
        <authorList>
            <person name="Enke T.N."/>
            <person name="Cordero O.X."/>
        </authorList>
    </citation>
    <scope>NUCLEOTIDE SEQUENCE</scope>
    <source>
        <strain evidence="3">4G03</strain>
    </source>
</reference>
<dbReference type="Gene3D" id="2.60.40.10">
    <property type="entry name" value="Immunoglobulins"/>
    <property type="match status" value="1"/>
</dbReference>
<evidence type="ECO:0000313" key="2">
    <source>
        <dbReference type="EMBL" id="MDP2541790.1"/>
    </source>
</evidence>
<feature type="signal peptide" evidence="1">
    <location>
        <begin position="1"/>
        <end position="19"/>
    </location>
</feature>
<keyword evidence="5" id="KW-1185">Reference proteome</keyword>
<reference evidence="2 5" key="3">
    <citation type="submission" date="2023-07" db="EMBL/GenBank/DDBJ databases">
        <title>Genome content predicts the carbon catabolic preferences of heterotrophic bacteria.</title>
        <authorList>
            <person name="Gralka M."/>
        </authorList>
    </citation>
    <scope>NUCLEOTIDE SEQUENCE [LARGE SCALE GENOMIC DNA]</scope>
    <source>
        <strain evidence="2 5">4G03</strain>
    </source>
</reference>
<dbReference type="PANTHER" id="PTHR37833:SF1">
    <property type="entry name" value="SIGNAL PEPTIDE PROTEIN"/>
    <property type="match status" value="1"/>
</dbReference>
<protein>
    <submittedName>
        <fullName evidence="2">DUF1573 domain-containing protein</fullName>
    </submittedName>
</protein>
<dbReference type="AlphaFoldDB" id="A0A2G1BQ70"/>
<evidence type="ECO:0000256" key="1">
    <source>
        <dbReference type="SAM" id="SignalP"/>
    </source>
</evidence>
<sequence>MRTILSFIAVCFITLTVSAQEFKFETETIDYGKIAYGSEGKRVFEFTNIGDAPIIIKDIVSPCGCTVPTKPEEPIMPGKKGQIEVSYDTKRLGGFSKTLTVISNAKNKRKRVKIKGFIVKDATPAKEKSTVSDS</sequence>
<keyword evidence="1" id="KW-0732">Signal</keyword>
<proteinExistence type="predicted"/>
<dbReference type="EMBL" id="JAUYVU010000007">
    <property type="protein sequence ID" value="MDP2541790.1"/>
    <property type="molecule type" value="Genomic_DNA"/>
</dbReference>
<dbReference type="Pfam" id="PF07610">
    <property type="entry name" value="DUF1573"/>
    <property type="match status" value="1"/>
</dbReference>
<gene>
    <name evidence="3" type="ORF">CSC81_15110</name>
    <name evidence="2" type="ORF">Q8W23_09935</name>
</gene>
<dbReference type="InterPro" id="IPR013783">
    <property type="entry name" value="Ig-like_fold"/>
</dbReference>
<name>A0A2G1BQ70_9FLAO</name>
<dbReference type="EMBL" id="PDUU01000020">
    <property type="protein sequence ID" value="PHN96203.1"/>
    <property type="molecule type" value="Genomic_DNA"/>
</dbReference>
<dbReference type="Proteomes" id="UP001242342">
    <property type="component" value="Unassembled WGS sequence"/>
</dbReference>
<comment type="caution">
    <text evidence="3">The sequence shown here is derived from an EMBL/GenBank/DDBJ whole genome shotgun (WGS) entry which is preliminary data.</text>
</comment>